<keyword evidence="1" id="KW-0805">Transcription regulation</keyword>
<dbReference type="InterPro" id="IPR001347">
    <property type="entry name" value="SIS_dom"/>
</dbReference>
<dbReference type="CDD" id="cd05013">
    <property type="entry name" value="SIS_RpiR"/>
    <property type="match status" value="1"/>
</dbReference>
<dbReference type="SUPFAM" id="SSF53697">
    <property type="entry name" value="SIS domain"/>
    <property type="match status" value="1"/>
</dbReference>
<evidence type="ECO:0000256" key="3">
    <source>
        <dbReference type="ARBA" id="ARBA00023163"/>
    </source>
</evidence>
<dbReference type="PROSITE" id="PS51464">
    <property type="entry name" value="SIS"/>
    <property type="match status" value="1"/>
</dbReference>
<dbReference type="Gene3D" id="3.40.50.10490">
    <property type="entry name" value="Glucose-6-phosphate isomerase like protein, domain 1"/>
    <property type="match status" value="1"/>
</dbReference>
<dbReference type="Pfam" id="PF01418">
    <property type="entry name" value="HTH_6"/>
    <property type="match status" value="1"/>
</dbReference>
<feature type="domain" description="SIS" evidence="5">
    <location>
        <begin position="163"/>
        <end position="298"/>
    </location>
</feature>
<dbReference type="GO" id="GO:0003677">
    <property type="term" value="F:DNA binding"/>
    <property type="evidence" value="ECO:0007669"/>
    <property type="project" value="UniProtKB-KW"/>
</dbReference>
<dbReference type="InterPro" id="IPR046348">
    <property type="entry name" value="SIS_dom_sf"/>
</dbReference>
<dbReference type="AlphaFoldDB" id="A0ABC9U1H3"/>
<keyword evidence="2" id="KW-0238">DNA-binding</keyword>
<accession>A0ABC9U1H3</accession>
<dbReference type="InterPro" id="IPR047640">
    <property type="entry name" value="RpiR-like"/>
</dbReference>
<dbReference type="PROSITE" id="PS51071">
    <property type="entry name" value="HTH_RPIR"/>
    <property type="match status" value="1"/>
</dbReference>
<evidence type="ECO:0000313" key="7">
    <source>
        <dbReference type="Proteomes" id="UP000016491"/>
    </source>
</evidence>
<dbReference type="Proteomes" id="UP000016491">
    <property type="component" value="Unassembled WGS sequence"/>
</dbReference>
<protein>
    <submittedName>
        <fullName evidence="6">SIS domain protein</fullName>
    </submittedName>
</protein>
<name>A0ABC9U1H3_CLOSY</name>
<dbReference type="EMBL" id="AWSU01000080">
    <property type="protein sequence ID" value="ERI79257.1"/>
    <property type="molecule type" value="Genomic_DNA"/>
</dbReference>
<evidence type="ECO:0000256" key="2">
    <source>
        <dbReference type="ARBA" id="ARBA00023125"/>
    </source>
</evidence>
<feature type="domain" description="HTH rpiR-type" evidence="4">
    <location>
        <begin position="41"/>
        <end position="117"/>
    </location>
</feature>
<organism evidence="6 7">
    <name type="scientific">[Clostridium] symbiosum ATCC 14940</name>
    <dbReference type="NCBI Taxonomy" id="411472"/>
    <lineage>
        <taxon>Bacteria</taxon>
        <taxon>Bacillati</taxon>
        <taxon>Bacillota</taxon>
        <taxon>Clostridia</taxon>
        <taxon>Lachnospirales</taxon>
        <taxon>Lachnospiraceae</taxon>
        <taxon>Otoolea</taxon>
    </lineage>
</organism>
<keyword evidence="3" id="KW-0804">Transcription</keyword>
<reference evidence="6 7" key="1">
    <citation type="submission" date="2013-07" db="EMBL/GenBank/DDBJ databases">
        <authorList>
            <person name="Weinstock G."/>
            <person name="Sodergren E."/>
            <person name="Wylie T."/>
            <person name="Fulton L."/>
            <person name="Fulton R."/>
            <person name="Fronick C."/>
            <person name="O'Laughlin M."/>
            <person name="Godfrey J."/>
            <person name="Miner T."/>
            <person name="Herter B."/>
            <person name="Appelbaum E."/>
            <person name="Cordes M."/>
            <person name="Lek S."/>
            <person name="Wollam A."/>
            <person name="Pepin K.H."/>
            <person name="Palsikar V.B."/>
            <person name="Mitreva M."/>
            <person name="Wilson R.K."/>
        </authorList>
    </citation>
    <scope>NUCLEOTIDE SEQUENCE [LARGE SCALE GENOMIC DNA]</scope>
    <source>
        <strain evidence="6 7">ATCC 14940</strain>
    </source>
</reference>
<dbReference type="SUPFAM" id="SSF46689">
    <property type="entry name" value="Homeodomain-like"/>
    <property type="match status" value="1"/>
</dbReference>
<sequence length="318" mass="36617">MRVEIENKLSKIIENEKYFTFLLTFTMEISIMKLWRFYMDNNVLSIINENYSALTKTQKKLADFIKDNVHMIPFLSIAELGEKTQVSLASITRFTRELGFNGYSQFQKSAADLIRKDVVPMRELKHSITEEGEEDILSRMIRLNINSLETLNSEDLKRNFQQSVDLITGCRKLYITAARSSFSVAYYLYFMLKEFMEHVELLTEGTGDISNKLQYIEKEDCLIAISYERYTRATYNIVSYLNKKGCPVIAVTDSHSSPIALKATTVLLAKHAVDTYSFVNSMTVANALITAVGRRDKDNTLKKLERQDEIALEYGLYL</sequence>
<dbReference type="InterPro" id="IPR035472">
    <property type="entry name" value="RpiR-like_SIS"/>
</dbReference>
<dbReference type="InterPro" id="IPR036388">
    <property type="entry name" value="WH-like_DNA-bd_sf"/>
</dbReference>
<evidence type="ECO:0000313" key="6">
    <source>
        <dbReference type="EMBL" id="ERI79257.1"/>
    </source>
</evidence>
<evidence type="ECO:0000256" key="1">
    <source>
        <dbReference type="ARBA" id="ARBA00023015"/>
    </source>
</evidence>
<evidence type="ECO:0000259" key="5">
    <source>
        <dbReference type="PROSITE" id="PS51464"/>
    </source>
</evidence>
<dbReference type="InterPro" id="IPR009057">
    <property type="entry name" value="Homeodomain-like_sf"/>
</dbReference>
<proteinExistence type="predicted"/>
<dbReference type="PANTHER" id="PTHR30514">
    <property type="entry name" value="GLUCOKINASE"/>
    <property type="match status" value="1"/>
</dbReference>
<dbReference type="Pfam" id="PF01380">
    <property type="entry name" value="SIS"/>
    <property type="match status" value="1"/>
</dbReference>
<dbReference type="InterPro" id="IPR000281">
    <property type="entry name" value="HTH_RpiR"/>
</dbReference>
<comment type="caution">
    <text evidence="6">The sequence shown here is derived from an EMBL/GenBank/DDBJ whole genome shotgun (WGS) entry which is preliminary data.</text>
</comment>
<gene>
    <name evidence="6" type="ORF">CLOSYM_00992</name>
</gene>
<dbReference type="PANTHER" id="PTHR30514:SF18">
    <property type="entry name" value="RPIR-FAMILY TRANSCRIPTIONAL REGULATOR"/>
    <property type="match status" value="1"/>
</dbReference>
<evidence type="ECO:0000259" key="4">
    <source>
        <dbReference type="PROSITE" id="PS51071"/>
    </source>
</evidence>
<dbReference type="Gene3D" id="1.10.10.10">
    <property type="entry name" value="Winged helix-like DNA-binding domain superfamily/Winged helix DNA-binding domain"/>
    <property type="match status" value="1"/>
</dbReference>